<accession>A0A166Y318</accession>
<organism evidence="1 2">
    <name type="scientific">Gordonia phage Bowser</name>
    <dbReference type="NCBI Taxonomy" id="1838063"/>
    <lineage>
        <taxon>Viruses</taxon>
        <taxon>Duplodnaviria</taxon>
        <taxon>Heunggongvirae</taxon>
        <taxon>Uroviricota</taxon>
        <taxon>Caudoviricetes</taxon>
        <taxon>Bowservirus</taxon>
        <taxon>Bowservirus bowser</taxon>
    </lineage>
</organism>
<name>A0A166Y318_9CAUD</name>
<proteinExistence type="predicted"/>
<dbReference type="KEGG" id="vg:28800780"/>
<dbReference type="OrthoDB" id="21664at10239"/>
<dbReference type="GeneID" id="28800780"/>
<protein>
    <submittedName>
        <fullName evidence="1">Head-to-tail connector protein</fullName>
    </submittedName>
</protein>
<evidence type="ECO:0000313" key="2">
    <source>
        <dbReference type="Proteomes" id="UP000203985"/>
    </source>
</evidence>
<gene>
    <name evidence="1" type="primary">8</name>
    <name evidence="1" type="ORF">BOWSER_8</name>
</gene>
<reference evidence="1 2" key="1">
    <citation type="submission" date="2016-03" db="EMBL/GenBank/DDBJ databases">
        <authorList>
            <person name="Montgomery M.T."/>
            <person name="Guerrero C.A."/>
            <person name="Mavrich T.N."/>
            <person name="Pope W.H."/>
            <person name="Garlena R.A."/>
            <person name="Russell D.A."/>
            <person name="Jacobs-Sera D."/>
            <person name="Hendrix R.W."/>
            <person name="Hatfull G.F."/>
        </authorList>
    </citation>
    <scope>NUCLEOTIDE SEQUENCE [LARGE SCALE GENOMIC DNA]</scope>
</reference>
<evidence type="ECO:0000313" key="1">
    <source>
        <dbReference type="EMBL" id="ANA85403.1"/>
    </source>
</evidence>
<dbReference type="Proteomes" id="UP000203985">
    <property type="component" value="Segment"/>
</dbReference>
<dbReference type="EMBL" id="KU998235">
    <property type="protein sequence ID" value="ANA85403.1"/>
    <property type="molecule type" value="Genomic_DNA"/>
</dbReference>
<sequence length="127" mass="13773">MNGEGAFVTVTELVDVWRPLTPAERAHAAQLLDAAGDKIREEYRAARGVDISDDSPAARTVSIEMVRTAIQTGAYIGHIQYARIEGQRQKSGTLVNPGGALLLTDYQRTQLGLPISAGPSYRFDDCL</sequence>
<keyword evidence="2" id="KW-1185">Reference proteome</keyword>
<dbReference type="RefSeq" id="YP_009275575.1">
    <property type="nucleotide sequence ID" value="NC_030930.1"/>
</dbReference>